<accession>A0A0S1SSM2</accession>
<feature type="transmembrane region" description="Helical" evidence="1">
    <location>
        <begin position="37"/>
        <end position="64"/>
    </location>
</feature>
<evidence type="ECO:0008006" key="4">
    <source>
        <dbReference type="Google" id="ProtNLM"/>
    </source>
</evidence>
<reference evidence="3" key="1">
    <citation type="submission" date="2015-10" db="EMBL/GenBank/DDBJ databases">
        <title>Analysis of five complete genome sequences for members of the class Peribacteria in the recently recognized Peregrinibacteria bacterial phylum.</title>
        <authorList>
            <person name="Anantharaman K."/>
            <person name="Brown C.T."/>
            <person name="Burstein D."/>
            <person name="Castelle C.J."/>
            <person name="Probst A.J."/>
            <person name="Thomas B.C."/>
            <person name="Williams K.H."/>
            <person name="Banfield J.F."/>
        </authorList>
    </citation>
    <scope>NUCLEOTIDE SEQUENCE [LARGE SCALE GENOMIC DNA]</scope>
</reference>
<accession>A0A0S1SPA8</accession>
<feature type="transmembrane region" description="Helical" evidence="1">
    <location>
        <begin position="6"/>
        <end position="25"/>
    </location>
</feature>
<feature type="transmembrane region" description="Helical" evidence="1">
    <location>
        <begin position="70"/>
        <end position="90"/>
    </location>
</feature>
<dbReference type="STRING" id="1735162.PeribacterB2_0900"/>
<reference evidence="2 3" key="2">
    <citation type="journal article" date="2016" name="PeerJ">
        <title>Analysis of five complete genome sequences for members of the class Peribacteria in the recently recognized Peregrinibacteria bacterial phylum.</title>
        <authorList>
            <person name="Anantharaman K."/>
            <person name="Brown C.T."/>
            <person name="Burstein D."/>
            <person name="Castelle C.J."/>
            <person name="Probst A.J."/>
            <person name="Thomas B.C."/>
            <person name="Williams K.H."/>
            <person name="Banfield J.F."/>
        </authorList>
    </citation>
    <scope>NUCLEOTIDE SEQUENCE [LARGE SCALE GENOMIC DNA]</scope>
    <source>
        <strain evidence="2">RIFOXYD1_FULL_PER-ii_59_16</strain>
    </source>
</reference>
<dbReference type="AlphaFoldDB" id="A0A0S1SXH8"/>
<sequence>MTLTPYQIVAPIVSLLAVFYVWSLVFRQKKTIWEGSLWTFFWAAIATIALFPEVLDYLAFVMGFKDRQNALLITFLGILSFIIFALIVRLEELEQRQTKLTRSMALRDVGLDPRHVSGNGNGAKTPSNS</sequence>
<accession>A0A0S1SNJ5</accession>
<accession>A0A0S1SXH8</accession>
<dbReference type="Pfam" id="PF10066">
    <property type="entry name" value="DUF2304"/>
    <property type="match status" value="1"/>
</dbReference>
<evidence type="ECO:0000313" key="2">
    <source>
        <dbReference type="EMBL" id="ALM13566.1"/>
    </source>
</evidence>
<keyword evidence="1" id="KW-0812">Transmembrane</keyword>
<evidence type="ECO:0000313" key="3">
    <source>
        <dbReference type="Proteomes" id="UP000069135"/>
    </source>
</evidence>
<dbReference type="InterPro" id="IPR019277">
    <property type="entry name" value="DUF2304"/>
</dbReference>
<evidence type="ECO:0000256" key="1">
    <source>
        <dbReference type="SAM" id="Phobius"/>
    </source>
</evidence>
<accession>A0A0S1SKA8</accession>
<name>A0A0S1SXH8_9BACT</name>
<dbReference type="Proteomes" id="UP000069135">
    <property type="component" value="Chromosome"/>
</dbReference>
<proteinExistence type="predicted"/>
<protein>
    <recommendedName>
        <fullName evidence="4">DUF2304 domain-containing protein</fullName>
    </recommendedName>
</protein>
<keyword evidence="1" id="KW-0472">Membrane</keyword>
<gene>
    <name evidence="2" type="ORF">PeribacterD1_0898</name>
</gene>
<dbReference type="EMBL" id="CP013065">
    <property type="protein sequence ID" value="ALM13566.1"/>
    <property type="molecule type" value="Genomic_DNA"/>
</dbReference>
<dbReference type="KEGG" id="prf:PeribacterA2_0898"/>
<keyword evidence="1" id="KW-1133">Transmembrane helix</keyword>
<organism evidence="2 3">
    <name type="scientific">Candidatus Peribacter riflensis</name>
    <dbReference type="NCBI Taxonomy" id="1735162"/>
    <lineage>
        <taxon>Bacteria</taxon>
        <taxon>Candidatus Peregrinibacteriota</taxon>
        <taxon>Candidatus Peribacteria</taxon>
        <taxon>Candidatus Peribacterales</taxon>
        <taxon>Candidatus Peribacteraceae</taxon>
        <taxon>Candidatus Peribacter</taxon>
    </lineage>
</organism>